<evidence type="ECO:0000313" key="3">
    <source>
        <dbReference type="Proteomes" id="UP001652504"/>
    </source>
</evidence>
<feature type="transmembrane region" description="Helical" evidence="1">
    <location>
        <begin position="82"/>
        <end position="101"/>
    </location>
</feature>
<organism evidence="2 3">
    <name type="scientific">Fluctibacter corallii</name>
    <dbReference type="NCBI Taxonomy" id="2984329"/>
    <lineage>
        <taxon>Bacteria</taxon>
        <taxon>Pseudomonadati</taxon>
        <taxon>Pseudomonadota</taxon>
        <taxon>Gammaproteobacteria</taxon>
        <taxon>Alteromonadales</taxon>
        <taxon>Alteromonadaceae</taxon>
        <taxon>Fluctibacter</taxon>
    </lineage>
</organism>
<name>A0ABT3A844_9ALTE</name>
<proteinExistence type="predicted"/>
<reference evidence="2 3" key="1">
    <citation type="submission" date="2022-10" db="EMBL/GenBank/DDBJ databases">
        <title>Aestuariibacter sp. AA17 isolated from Montipora capitata coral fragment.</title>
        <authorList>
            <person name="Emsley S.A."/>
            <person name="Pfannmuller K.M."/>
            <person name="Loughran R.M."/>
            <person name="Shlafstein M."/>
            <person name="Papke E."/>
            <person name="Saw J.H."/>
            <person name="Ushijima B."/>
            <person name="Videau P."/>
        </authorList>
    </citation>
    <scope>NUCLEOTIDE SEQUENCE [LARGE SCALE GENOMIC DNA]</scope>
    <source>
        <strain evidence="2 3">AA17</strain>
    </source>
</reference>
<sequence length="142" mass="15790">MIKSTSYLVVIFVSILLVTNGTEELYKFVNLYSLFIYFFILFSFSFLKFGIKNSIFCLSKALSISDVDSGLVSSFYRFQYKFSYSVAVICFVSGAIIILISSGGSELPGGGTIAQAFGINGLIVFYAVIYSELLCRLKFNKD</sequence>
<keyword evidence="3" id="KW-1185">Reference proteome</keyword>
<evidence type="ECO:0000313" key="2">
    <source>
        <dbReference type="EMBL" id="MCV2884858.1"/>
    </source>
</evidence>
<dbReference type="RefSeq" id="WP_263712140.1">
    <property type="nucleotide sequence ID" value="NZ_JAOWKX010000004.1"/>
</dbReference>
<feature type="transmembrane region" description="Helical" evidence="1">
    <location>
        <begin position="31"/>
        <end position="51"/>
    </location>
</feature>
<dbReference type="Proteomes" id="UP001652504">
    <property type="component" value="Unassembled WGS sequence"/>
</dbReference>
<protein>
    <submittedName>
        <fullName evidence="2">Uncharacterized protein</fullName>
    </submittedName>
</protein>
<evidence type="ECO:0000256" key="1">
    <source>
        <dbReference type="SAM" id="Phobius"/>
    </source>
</evidence>
<keyword evidence="1" id="KW-0472">Membrane</keyword>
<feature type="transmembrane region" description="Helical" evidence="1">
    <location>
        <begin position="113"/>
        <end position="135"/>
    </location>
</feature>
<keyword evidence="1" id="KW-1133">Transmembrane helix</keyword>
<dbReference type="EMBL" id="JAOWKX010000004">
    <property type="protein sequence ID" value="MCV2884858.1"/>
    <property type="molecule type" value="Genomic_DNA"/>
</dbReference>
<keyword evidence="1" id="KW-0812">Transmembrane</keyword>
<accession>A0ABT3A844</accession>
<comment type="caution">
    <text evidence="2">The sequence shown here is derived from an EMBL/GenBank/DDBJ whole genome shotgun (WGS) entry which is preliminary data.</text>
</comment>
<gene>
    <name evidence="2" type="ORF">OE749_09135</name>
</gene>